<keyword evidence="2" id="KW-1003">Cell membrane</keyword>
<dbReference type="Proteomes" id="UP000284219">
    <property type="component" value="Unassembled WGS sequence"/>
</dbReference>
<dbReference type="NCBIfam" id="NF037997">
    <property type="entry name" value="Na_Pi_symport"/>
    <property type="match status" value="1"/>
</dbReference>
<feature type="transmembrane region" description="Helical" evidence="6">
    <location>
        <begin position="6"/>
        <end position="26"/>
    </location>
</feature>
<dbReference type="Pfam" id="PF02690">
    <property type="entry name" value="Na_Pi_cotrans"/>
    <property type="match status" value="2"/>
</dbReference>
<comment type="subcellular location">
    <subcellularLocation>
        <location evidence="1">Cell membrane</location>
        <topology evidence="1">Multi-pass membrane protein</topology>
    </subcellularLocation>
</comment>
<feature type="transmembrane region" description="Helical" evidence="6">
    <location>
        <begin position="276"/>
        <end position="301"/>
    </location>
</feature>
<feature type="transmembrane region" description="Helical" evidence="6">
    <location>
        <begin position="239"/>
        <end position="264"/>
    </location>
</feature>
<dbReference type="AlphaFoldDB" id="A0A419SJ62"/>
<dbReference type="NCBIfam" id="TIGR00704">
    <property type="entry name" value="NaPi_cotrn_rel"/>
    <property type="match status" value="1"/>
</dbReference>
<feature type="transmembrane region" description="Helical" evidence="6">
    <location>
        <begin position="78"/>
        <end position="96"/>
    </location>
</feature>
<comment type="caution">
    <text evidence="7">The sequence shown here is derived from an EMBL/GenBank/DDBJ whole genome shotgun (WGS) entry which is preliminary data.</text>
</comment>
<feature type="transmembrane region" description="Helical" evidence="6">
    <location>
        <begin position="206"/>
        <end position="227"/>
    </location>
</feature>
<dbReference type="PANTHER" id="PTHR10010">
    <property type="entry name" value="SOLUTE CARRIER FAMILY 34 SODIUM PHOSPHATE , MEMBER 2-RELATED"/>
    <property type="match status" value="1"/>
</dbReference>
<dbReference type="OrthoDB" id="9763003at2"/>
<accession>A0A419SJ62</accession>
<dbReference type="InterPro" id="IPR003841">
    <property type="entry name" value="Na/Pi_transpt"/>
</dbReference>
<feature type="transmembrane region" description="Helical" evidence="6">
    <location>
        <begin position="108"/>
        <end position="126"/>
    </location>
</feature>
<dbReference type="RefSeq" id="WP_120189228.1">
    <property type="nucleotide sequence ID" value="NZ_MCHY01000008.1"/>
</dbReference>
<evidence type="ECO:0000256" key="5">
    <source>
        <dbReference type="ARBA" id="ARBA00023136"/>
    </source>
</evidence>
<dbReference type="GO" id="GO:0005886">
    <property type="term" value="C:plasma membrane"/>
    <property type="evidence" value="ECO:0007669"/>
    <property type="project" value="UniProtKB-SubCell"/>
</dbReference>
<keyword evidence="5 6" id="KW-0472">Membrane</keyword>
<evidence type="ECO:0000256" key="6">
    <source>
        <dbReference type="SAM" id="Phobius"/>
    </source>
</evidence>
<keyword evidence="3 6" id="KW-0812">Transmembrane</keyword>
<evidence type="ECO:0000313" key="7">
    <source>
        <dbReference type="EMBL" id="RKD23992.1"/>
    </source>
</evidence>
<dbReference type="EMBL" id="MCHY01000008">
    <property type="protein sequence ID" value="RKD23992.1"/>
    <property type="molecule type" value="Genomic_DNA"/>
</dbReference>
<evidence type="ECO:0000256" key="1">
    <source>
        <dbReference type="ARBA" id="ARBA00004651"/>
    </source>
</evidence>
<gene>
    <name evidence="7" type="ORF">BEP19_06120</name>
</gene>
<evidence type="ECO:0000256" key="2">
    <source>
        <dbReference type="ARBA" id="ARBA00022475"/>
    </source>
</evidence>
<name>A0A419SJ62_9BACL</name>
<protein>
    <submittedName>
        <fullName evidence="7">Na/Pi-cotransporter</fullName>
    </submittedName>
</protein>
<feature type="transmembrane region" description="Helical" evidence="6">
    <location>
        <begin position="132"/>
        <end position="151"/>
    </location>
</feature>
<dbReference type="GO" id="GO:0044341">
    <property type="term" value="P:sodium-dependent phosphate transport"/>
    <property type="evidence" value="ECO:0007669"/>
    <property type="project" value="InterPro"/>
</dbReference>
<sequence length="310" mass="32826">MKEIVIPAAVGLTIFLFGLQLMRIGLNHLAGDKLKNVLTRFTKTPTHGFFTGTIVTMLMQSSSAVTVITIGLTNARLLTFPQTIGIILGSNIGTTVTPQLIALNISDYALPTFLIGALLWFFPSHILRCSGLALAGFGCIFLGMDTMQMIAEPIRKMGILEDLVLMGSENSVIGIIVGTVITALIQSSTATTAITMNFIGDHLIPLSMAIAIILGSNIGTCVTALLASIGGNTASIRVAWCHVILNTLGVVLFIPLIGALALLITTLSSHPPAQVAHAQTIFNVACSLLALPFATHFGRLIEFLIPHKKS</sequence>
<evidence type="ECO:0000313" key="8">
    <source>
        <dbReference type="Proteomes" id="UP000284219"/>
    </source>
</evidence>
<dbReference type="InterPro" id="IPR004633">
    <property type="entry name" value="NaPi_cotrn-rel/YqeW-like"/>
</dbReference>
<dbReference type="GO" id="GO:0005436">
    <property type="term" value="F:sodium:phosphate symporter activity"/>
    <property type="evidence" value="ECO:0007669"/>
    <property type="project" value="InterPro"/>
</dbReference>
<reference evidence="7 8" key="1">
    <citation type="submission" date="2016-08" db="EMBL/GenBank/DDBJ databases">
        <title>Novel Firmicute Genomes.</title>
        <authorList>
            <person name="Poppleton D.I."/>
            <person name="Gribaldo S."/>
        </authorList>
    </citation>
    <scope>NUCLEOTIDE SEQUENCE [LARGE SCALE GENOMIC DNA]</scope>
    <source>
        <strain evidence="7 8">RAOx-1</strain>
    </source>
</reference>
<evidence type="ECO:0000256" key="4">
    <source>
        <dbReference type="ARBA" id="ARBA00022989"/>
    </source>
</evidence>
<feature type="transmembrane region" description="Helical" evidence="6">
    <location>
        <begin position="163"/>
        <end position="186"/>
    </location>
</feature>
<proteinExistence type="predicted"/>
<dbReference type="PANTHER" id="PTHR10010:SF46">
    <property type="entry name" value="SODIUM-DEPENDENT PHOSPHATE TRANSPORT PROTEIN 2B"/>
    <property type="match status" value="1"/>
</dbReference>
<evidence type="ECO:0000256" key="3">
    <source>
        <dbReference type="ARBA" id="ARBA00022692"/>
    </source>
</evidence>
<feature type="transmembrane region" description="Helical" evidence="6">
    <location>
        <begin position="47"/>
        <end position="72"/>
    </location>
</feature>
<organism evidence="7 8">
    <name type="scientific">Ammoniphilus oxalaticus</name>
    <dbReference type="NCBI Taxonomy" id="66863"/>
    <lineage>
        <taxon>Bacteria</taxon>
        <taxon>Bacillati</taxon>
        <taxon>Bacillota</taxon>
        <taxon>Bacilli</taxon>
        <taxon>Bacillales</taxon>
        <taxon>Paenibacillaceae</taxon>
        <taxon>Aneurinibacillus group</taxon>
        <taxon>Ammoniphilus</taxon>
    </lineage>
</organism>
<keyword evidence="8" id="KW-1185">Reference proteome</keyword>
<keyword evidence="4 6" id="KW-1133">Transmembrane helix</keyword>